<gene>
    <name evidence="1" type="ORF">Zmor_009517</name>
</gene>
<reference evidence="1" key="1">
    <citation type="journal article" date="2023" name="G3 (Bethesda)">
        <title>Whole genome assemblies of Zophobas morio and Tenebrio molitor.</title>
        <authorList>
            <person name="Kaur S."/>
            <person name="Stinson S.A."/>
            <person name="diCenzo G.C."/>
        </authorList>
    </citation>
    <scope>NUCLEOTIDE SEQUENCE</scope>
    <source>
        <strain evidence="1">QUZm001</strain>
    </source>
</reference>
<protein>
    <submittedName>
        <fullName evidence="1">Uncharacterized protein</fullName>
    </submittedName>
</protein>
<evidence type="ECO:0000313" key="2">
    <source>
        <dbReference type="Proteomes" id="UP001168821"/>
    </source>
</evidence>
<comment type="caution">
    <text evidence="1">The sequence shown here is derived from an EMBL/GenBank/DDBJ whole genome shotgun (WGS) entry which is preliminary data.</text>
</comment>
<organism evidence="1 2">
    <name type="scientific">Zophobas morio</name>
    <dbReference type="NCBI Taxonomy" id="2755281"/>
    <lineage>
        <taxon>Eukaryota</taxon>
        <taxon>Metazoa</taxon>
        <taxon>Ecdysozoa</taxon>
        <taxon>Arthropoda</taxon>
        <taxon>Hexapoda</taxon>
        <taxon>Insecta</taxon>
        <taxon>Pterygota</taxon>
        <taxon>Neoptera</taxon>
        <taxon>Endopterygota</taxon>
        <taxon>Coleoptera</taxon>
        <taxon>Polyphaga</taxon>
        <taxon>Cucujiformia</taxon>
        <taxon>Tenebrionidae</taxon>
        <taxon>Zophobas</taxon>
    </lineage>
</organism>
<sequence length="132" mass="15482">MFELNTPLRRCHVAAHFQISRPPRKSATHPNSAFFPVFTCTANPFRLAQCYQLPHIRMLAAFPLHRRLQFVLVVSARTCYNNSSWSKIARFRKNAPVEVCRKEDDVPTCEYWVNTPRKVLSYRVLVLFERSN</sequence>
<dbReference type="EMBL" id="JALNTZ010000003">
    <property type="protein sequence ID" value="KAJ3657733.1"/>
    <property type="molecule type" value="Genomic_DNA"/>
</dbReference>
<name>A0AA38IH21_9CUCU</name>
<keyword evidence="2" id="KW-1185">Reference proteome</keyword>
<evidence type="ECO:0000313" key="1">
    <source>
        <dbReference type="EMBL" id="KAJ3657733.1"/>
    </source>
</evidence>
<dbReference type="AlphaFoldDB" id="A0AA38IH21"/>
<dbReference type="Proteomes" id="UP001168821">
    <property type="component" value="Unassembled WGS sequence"/>
</dbReference>
<proteinExistence type="predicted"/>
<accession>A0AA38IH21</accession>